<dbReference type="InterPro" id="IPR011322">
    <property type="entry name" value="N-reg_PII-like_a/b"/>
</dbReference>
<reference evidence="1 2" key="1">
    <citation type="submission" date="2019-05" db="EMBL/GenBank/DDBJ databases">
        <authorList>
            <consortium name="Pathogen Informatics"/>
        </authorList>
    </citation>
    <scope>NUCLEOTIDE SEQUENCE [LARGE SCALE GENOMIC DNA]</scope>
    <source>
        <strain evidence="1 2">NCTC503</strain>
    </source>
</reference>
<dbReference type="SUPFAM" id="SSF54913">
    <property type="entry name" value="GlnB-like"/>
    <property type="match status" value="1"/>
</dbReference>
<evidence type="ECO:0000313" key="1">
    <source>
        <dbReference type="EMBL" id="VTQ81686.1"/>
    </source>
</evidence>
<evidence type="ECO:0000313" key="2">
    <source>
        <dbReference type="Proteomes" id="UP000308489"/>
    </source>
</evidence>
<dbReference type="PROSITE" id="PS51343">
    <property type="entry name" value="PII_GLNB_DOM"/>
    <property type="match status" value="1"/>
</dbReference>
<dbReference type="KEGG" id="hhw:NCTC503_00050"/>
<dbReference type="Proteomes" id="UP000308489">
    <property type="component" value="Chromosome 1"/>
</dbReference>
<name>A0A4U9QSY9_HATHI</name>
<accession>A0A4U9QSY9</accession>
<dbReference type="OrthoDB" id="9803021at2"/>
<keyword evidence="2" id="KW-1185">Reference proteome</keyword>
<sequence length="105" mass="11524">MCNIEAIIIIVDRGKADKIVKIAKKHGANGATIFYGRGTGGTEAKHFFNIEVDDCKEIIIILSEKNKVNPIMDAISKEKNLDKPGKGIIFSFPISRLIGLNNINI</sequence>
<dbReference type="GO" id="GO:0006808">
    <property type="term" value="P:regulation of nitrogen utilization"/>
    <property type="evidence" value="ECO:0007669"/>
    <property type="project" value="InterPro"/>
</dbReference>
<proteinExistence type="predicted"/>
<dbReference type="RefSeq" id="WP_138208910.1">
    <property type="nucleotide sequence ID" value="NZ_CBCRUQ010000025.1"/>
</dbReference>
<dbReference type="EMBL" id="LR590481">
    <property type="protein sequence ID" value="VTQ81686.1"/>
    <property type="molecule type" value="Genomic_DNA"/>
</dbReference>
<gene>
    <name evidence="1" type="ORF">NCTC503_00050</name>
</gene>
<dbReference type="Pfam" id="PF00543">
    <property type="entry name" value="P-II"/>
    <property type="match status" value="1"/>
</dbReference>
<dbReference type="InterPro" id="IPR002187">
    <property type="entry name" value="N-reg_PII"/>
</dbReference>
<protein>
    <submittedName>
        <fullName evidence="1">Nitrogen regulatory protein P-II</fullName>
    </submittedName>
</protein>
<dbReference type="GO" id="GO:0030234">
    <property type="term" value="F:enzyme regulator activity"/>
    <property type="evidence" value="ECO:0007669"/>
    <property type="project" value="InterPro"/>
</dbReference>
<dbReference type="AlphaFoldDB" id="A0A4U9QSY9"/>
<dbReference type="Gene3D" id="3.30.70.120">
    <property type="match status" value="1"/>
</dbReference>
<organism evidence="1 2">
    <name type="scientific">Hathewaya histolytica</name>
    <name type="common">Clostridium histolyticum</name>
    <dbReference type="NCBI Taxonomy" id="1498"/>
    <lineage>
        <taxon>Bacteria</taxon>
        <taxon>Bacillati</taxon>
        <taxon>Bacillota</taxon>
        <taxon>Clostridia</taxon>
        <taxon>Eubacteriales</taxon>
        <taxon>Clostridiaceae</taxon>
        <taxon>Hathewaya</taxon>
    </lineage>
</organism>
<dbReference type="InterPro" id="IPR015867">
    <property type="entry name" value="N-reg_PII/ATP_PRibTrfase_C"/>
</dbReference>
<dbReference type="SMART" id="SM00938">
    <property type="entry name" value="P-II"/>
    <property type="match status" value="1"/>
</dbReference>